<dbReference type="GeneID" id="20667502"/>
<keyword evidence="6" id="KW-0904">Protein phosphatase</keyword>
<dbReference type="KEGG" id="hir:HETIRDRAFT_154545"/>
<dbReference type="HOGENOM" id="CLU_011408_0_0_1"/>
<dbReference type="PANTHER" id="PTHR10828:SF17">
    <property type="entry name" value="PROTEIN-TYROSINE-PHOSPHATASE"/>
    <property type="match status" value="1"/>
</dbReference>
<evidence type="ECO:0000256" key="2">
    <source>
        <dbReference type="ARBA" id="ARBA00013064"/>
    </source>
</evidence>
<dbReference type="InterPro" id="IPR001763">
    <property type="entry name" value="Rhodanese-like_dom"/>
</dbReference>
<dbReference type="FunFam" id="3.40.250.10:FF:000021">
    <property type="entry name" value="M-phase inducer phosphatase cdc-25.2"/>
    <property type="match status" value="1"/>
</dbReference>
<sequence>MQAFFAAPSNNVSSRFLKPPAAPMRKLSQRVLGAKDDIDDFLSSDLELSFASTMSINSPPRDTIALAPEAEKEDVVPMDISPAPMRMFPSSRKSGGDDSTRPRALTSGRLFGRDVSNDLPQAPPTKTGTTTGKRTQRAALPMEWLGQSKASQPIDIQHSDNNMFAPSPQAPGSPDAMDIDSSFASGGSSAPDAFSSPSPQTGPNGKPLGGFFYNPSSPSRDDTTLNLSKKRRSVSPEPTPARRRAGTMDSSPIPPSSPSDSKLERLAKPMLGGMGNPSLSKRPRRPALTAIVPPLESIRSAYPVMDGNEDRHINAPLAPPRRAFSAMLPVGGLGEPYSEESSFEQGEMSSPAAAYSKRQQMKTIRRCDGTDDFRPLTGATAMVRRDREESPRGAGLAGFGDNEAHGKILPCHRVREDGLMRINCQTLDKLLDGAYNSKIASFKVIDCRFDYEYNGGHVPGAVNINNTTALEEYLLGSGVMKPTPSISGDGPQKSILVFHCEFSLQRAPTFAKHLRSKDRALNNHCYPRIHYPEVYILEGGYCQYFKECAVRCQPSAYVRMDDPHHAAARKEDLDQFRKNKFGRTKSYAYGDGVVLGNAAAQQQKRSSAPGSTQLFAAANAARTRRGGSANPGVLGTLVEDGHAQSEDETDTDLGDSPCPAPSKAMGKKMYGHRFSP</sequence>
<dbReference type="PROSITE" id="PS50206">
    <property type="entry name" value="RHODANESE_3"/>
    <property type="match status" value="1"/>
</dbReference>
<dbReference type="PROSITE" id="PS00380">
    <property type="entry name" value="RHODANESE_1"/>
    <property type="match status" value="1"/>
</dbReference>
<dbReference type="GO" id="GO:0051301">
    <property type="term" value="P:cell division"/>
    <property type="evidence" value="ECO:0007669"/>
    <property type="project" value="UniProtKB-KW"/>
</dbReference>
<evidence type="ECO:0000256" key="9">
    <source>
        <dbReference type="ARBA" id="ARBA00067190"/>
    </source>
</evidence>
<dbReference type="EC" id="3.1.3.48" evidence="2"/>
<comment type="similarity">
    <text evidence="1">Belongs to the MPI phosphatase family.</text>
</comment>
<evidence type="ECO:0000256" key="8">
    <source>
        <dbReference type="ARBA" id="ARBA00051722"/>
    </source>
</evidence>
<dbReference type="Pfam" id="PF00581">
    <property type="entry name" value="Rhodanese"/>
    <property type="match status" value="1"/>
</dbReference>
<dbReference type="PRINTS" id="PR00716">
    <property type="entry name" value="MPIPHPHTASE"/>
</dbReference>
<feature type="compositionally biased region" description="Basic residues" evidence="10">
    <location>
        <begin position="665"/>
        <end position="676"/>
    </location>
</feature>
<accession>W4KIA7</accession>
<evidence type="ECO:0000256" key="5">
    <source>
        <dbReference type="ARBA" id="ARBA00022801"/>
    </source>
</evidence>
<feature type="domain" description="Rhodanese" evidence="11">
    <location>
        <begin position="438"/>
        <end position="553"/>
    </location>
</feature>
<evidence type="ECO:0000256" key="1">
    <source>
        <dbReference type="ARBA" id="ARBA00011065"/>
    </source>
</evidence>
<keyword evidence="4" id="KW-0498">Mitosis</keyword>
<organism evidence="12 13">
    <name type="scientific">Heterobasidion irregulare (strain TC 32-1)</name>
    <dbReference type="NCBI Taxonomy" id="747525"/>
    <lineage>
        <taxon>Eukaryota</taxon>
        <taxon>Fungi</taxon>
        <taxon>Dikarya</taxon>
        <taxon>Basidiomycota</taxon>
        <taxon>Agaricomycotina</taxon>
        <taxon>Agaricomycetes</taxon>
        <taxon>Russulales</taxon>
        <taxon>Bondarzewiaceae</taxon>
        <taxon>Heterobasidion</taxon>
        <taxon>Heterobasidion annosum species complex</taxon>
    </lineage>
</organism>
<dbReference type="PANTHER" id="PTHR10828">
    <property type="entry name" value="M-PHASE INDUCER PHOSPHATASE DUAL SPECIFICITY PHOSPHATASE CDC25"/>
    <property type="match status" value="1"/>
</dbReference>
<dbReference type="STRING" id="747525.W4KIA7"/>
<dbReference type="InterPro" id="IPR036873">
    <property type="entry name" value="Rhodanese-like_dom_sf"/>
</dbReference>
<evidence type="ECO:0000256" key="3">
    <source>
        <dbReference type="ARBA" id="ARBA00022618"/>
    </source>
</evidence>
<dbReference type="GO" id="GO:0004725">
    <property type="term" value="F:protein tyrosine phosphatase activity"/>
    <property type="evidence" value="ECO:0007669"/>
    <property type="project" value="UniProtKB-EC"/>
</dbReference>
<feature type="region of interest" description="Disordered" evidence="10">
    <location>
        <begin position="157"/>
        <end position="263"/>
    </location>
</feature>
<evidence type="ECO:0000256" key="7">
    <source>
        <dbReference type="ARBA" id="ARBA00023306"/>
    </source>
</evidence>
<dbReference type="OrthoDB" id="26523at2759"/>
<feature type="region of interest" description="Disordered" evidence="10">
    <location>
        <begin position="622"/>
        <end position="676"/>
    </location>
</feature>
<gene>
    <name evidence="12" type="ORF">HETIRDRAFT_154545</name>
</gene>
<dbReference type="RefSeq" id="XP_009542301.1">
    <property type="nucleotide sequence ID" value="XM_009544006.1"/>
</dbReference>
<keyword evidence="7" id="KW-0131">Cell cycle</keyword>
<dbReference type="GO" id="GO:0004792">
    <property type="term" value="F:thiosulfate-cyanide sulfurtransferase activity"/>
    <property type="evidence" value="ECO:0007669"/>
    <property type="project" value="InterPro"/>
</dbReference>
<evidence type="ECO:0000259" key="11">
    <source>
        <dbReference type="PROSITE" id="PS50206"/>
    </source>
</evidence>
<evidence type="ECO:0000256" key="4">
    <source>
        <dbReference type="ARBA" id="ARBA00022776"/>
    </source>
</evidence>
<feature type="region of interest" description="Disordered" evidence="10">
    <location>
        <begin position="80"/>
        <end position="136"/>
    </location>
</feature>
<feature type="compositionally biased region" description="Low complexity" evidence="10">
    <location>
        <begin position="124"/>
        <end position="133"/>
    </location>
</feature>
<comment type="catalytic activity">
    <reaction evidence="8">
        <text>O-phospho-L-tyrosyl-[protein] + H2O = L-tyrosyl-[protein] + phosphate</text>
        <dbReference type="Rhea" id="RHEA:10684"/>
        <dbReference type="Rhea" id="RHEA-COMP:10136"/>
        <dbReference type="Rhea" id="RHEA-COMP:20101"/>
        <dbReference type="ChEBI" id="CHEBI:15377"/>
        <dbReference type="ChEBI" id="CHEBI:43474"/>
        <dbReference type="ChEBI" id="CHEBI:46858"/>
        <dbReference type="ChEBI" id="CHEBI:61978"/>
        <dbReference type="EC" id="3.1.3.48"/>
    </reaction>
</comment>
<dbReference type="eggNOG" id="KOG3772">
    <property type="taxonomic scope" value="Eukaryota"/>
</dbReference>
<dbReference type="SUPFAM" id="SSF52821">
    <property type="entry name" value="Rhodanese/Cell cycle control phosphatase"/>
    <property type="match status" value="1"/>
</dbReference>
<keyword evidence="5" id="KW-0378">Hydrolase</keyword>
<proteinExistence type="inferred from homology"/>
<dbReference type="InterPro" id="IPR001307">
    <property type="entry name" value="Thiosulphate_STrfase_CS"/>
</dbReference>
<evidence type="ECO:0000313" key="12">
    <source>
        <dbReference type="EMBL" id="ETW85439.1"/>
    </source>
</evidence>
<keyword evidence="3" id="KW-0132">Cell division</keyword>
<dbReference type="GO" id="GO:0005634">
    <property type="term" value="C:nucleus"/>
    <property type="evidence" value="ECO:0007669"/>
    <property type="project" value="TreeGrafter"/>
</dbReference>
<reference evidence="12 13" key="1">
    <citation type="journal article" date="2012" name="New Phytol.">
        <title>Insight into trade-off between wood decay and parasitism from the genome of a fungal forest pathogen.</title>
        <authorList>
            <person name="Olson A."/>
            <person name="Aerts A."/>
            <person name="Asiegbu F."/>
            <person name="Belbahri L."/>
            <person name="Bouzid O."/>
            <person name="Broberg A."/>
            <person name="Canback B."/>
            <person name="Coutinho P.M."/>
            <person name="Cullen D."/>
            <person name="Dalman K."/>
            <person name="Deflorio G."/>
            <person name="van Diepen L.T."/>
            <person name="Dunand C."/>
            <person name="Duplessis S."/>
            <person name="Durling M."/>
            <person name="Gonthier P."/>
            <person name="Grimwood J."/>
            <person name="Fossdal C.G."/>
            <person name="Hansson D."/>
            <person name="Henrissat B."/>
            <person name="Hietala A."/>
            <person name="Himmelstrand K."/>
            <person name="Hoffmeister D."/>
            <person name="Hogberg N."/>
            <person name="James T.Y."/>
            <person name="Karlsson M."/>
            <person name="Kohler A."/>
            <person name="Kues U."/>
            <person name="Lee Y.H."/>
            <person name="Lin Y.C."/>
            <person name="Lind M."/>
            <person name="Lindquist E."/>
            <person name="Lombard V."/>
            <person name="Lucas S."/>
            <person name="Lunden K."/>
            <person name="Morin E."/>
            <person name="Murat C."/>
            <person name="Park J."/>
            <person name="Raffaello T."/>
            <person name="Rouze P."/>
            <person name="Salamov A."/>
            <person name="Schmutz J."/>
            <person name="Solheim H."/>
            <person name="Stahlberg J."/>
            <person name="Velez H."/>
            <person name="de Vries R.P."/>
            <person name="Wiebenga A."/>
            <person name="Woodward S."/>
            <person name="Yakovlev I."/>
            <person name="Garbelotto M."/>
            <person name="Martin F."/>
            <person name="Grigoriev I.V."/>
            <person name="Stenlid J."/>
        </authorList>
    </citation>
    <scope>NUCLEOTIDE SEQUENCE [LARGE SCALE GENOMIC DNA]</scope>
    <source>
        <strain evidence="12 13">TC 32-1</strain>
    </source>
</reference>
<dbReference type="InParanoid" id="W4KIA7"/>
<dbReference type="EMBL" id="KI925455">
    <property type="protein sequence ID" value="ETW85439.1"/>
    <property type="molecule type" value="Genomic_DNA"/>
</dbReference>
<keyword evidence="13" id="KW-1185">Reference proteome</keyword>
<dbReference type="SMART" id="SM00450">
    <property type="entry name" value="RHOD"/>
    <property type="match status" value="1"/>
</dbReference>
<dbReference type="GO" id="GO:0005737">
    <property type="term" value="C:cytoplasm"/>
    <property type="evidence" value="ECO:0007669"/>
    <property type="project" value="TreeGrafter"/>
</dbReference>
<protein>
    <recommendedName>
        <fullName evidence="9">M-phase inducer phosphatase</fullName>
        <ecNumber evidence="2">3.1.3.48</ecNumber>
    </recommendedName>
</protein>
<feature type="compositionally biased region" description="Low complexity" evidence="10">
    <location>
        <begin position="180"/>
        <end position="199"/>
    </location>
</feature>
<dbReference type="GO" id="GO:0010971">
    <property type="term" value="P:positive regulation of G2/M transition of mitotic cell cycle"/>
    <property type="evidence" value="ECO:0007669"/>
    <property type="project" value="TreeGrafter"/>
</dbReference>
<dbReference type="Proteomes" id="UP000030671">
    <property type="component" value="Unassembled WGS sequence"/>
</dbReference>
<dbReference type="AlphaFoldDB" id="W4KIA7"/>
<evidence type="ECO:0000313" key="13">
    <source>
        <dbReference type="Proteomes" id="UP000030671"/>
    </source>
</evidence>
<evidence type="ECO:0000256" key="6">
    <source>
        <dbReference type="ARBA" id="ARBA00022912"/>
    </source>
</evidence>
<dbReference type="GO" id="GO:0000086">
    <property type="term" value="P:G2/M transition of mitotic cell cycle"/>
    <property type="evidence" value="ECO:0007669"/>
    <property type="project" value="TreeGrafter"/>
</dbReference>
<dbReference type="Gene3D" id="3.40.250.10">
    <property type="entry name" value="Rhodanese-like domain"/>
    <property type="match status" value="1"/>
</dbReference>
<name>W4KIA7_HETIT</name>
<evidence type="ECO:0000256" key="10">
    <source>
        <dbReference type="SAM" id="MobiDB-lite"/>
    </source>
</evidence>
<feature type="region of interest" description="Disordered" evidence="10">
    <location>
        <begin position="337"/>
        <end position="360"/>
    </location>
</feature>
<dbReference type="InterPro" id="IPR000751">
    <property type="entry name" value="MPI_Phosphatase"/>
</dbReference>
<dbReference type="GO" id="GO:0110032">
    <property type="term" value="P:positive regulation of G2/MI transition of meiotic cell cycle"/>
    <property type="evidence" value="ECO:0007669"/>
    <property type="project" value="TreeGrafter"/>
</dbReference>